<feature type="transmembrane region" description="Helical" evidence="8">
    <location>
        <begin position="157"/>
        <end position="173"/>
    </location>
</feature>
<feature type="transmembrane region" description="Helical" evidence="8">
    <location>
        <begin position="230"/>
        <end position="248"/>
    </location>
</feature>
<sequence>MAFSISAVKPFRPRISHVAAALFLLAVGGTFYLPYISELPSGIHAWAQADRLALATNFYDFGFDFFKPRTSNLSSIGGVTGVEFPLQAYLAALGGLLFGRASIGTLFRLLDVSMTLLGFYYLFRLVYERTGNFVAGLVPGAFLLASPVFAFYAGSTLPDPFSLSLSFVAYYYWLRFFDQRRFSDLLVACALLGVAALIKTTTLMHLGAMAGVTLLWALLQPQLLTLRQRLSFLGLMAVIFGVIVAYFLRTQYLNATYQSGMFLATVRPIDDPQTRHHVLKAVYYMWRYEYAVSLQYKIIILCLCLLPLYWRRNLKPDFNLPLTLLLLAVTGMGCLFVYLMGAQFRDHDYYIICPVFAPVILLFVLALRNLGQHTGLLGYGIRLGLAVLVCVSLVNGHQRLKRRMSDDYPPFSPYSHLWMRGGAAELAQAKVPATAKILVFNEPAPNIALVYFDRRGIIWHSPDVATVTAENVLDRMAADNLDYFVVAPQVYAQLAPQHAVFEAEFELVGRHPAIVLHRLNRSRPW</sequence>
<keyword evidence="11" id="KW-1185">Reference proteome</keyword>
<dbReference type="Proteomes" id="UP000199029">
    <property type="component" value="Unassembled WGS sequence"/>
</dbReference>
<evidence type="ECO:0000256" key="8">
    <source>
        <dbReference type="SAM" id="Phobius"/>
    </source>
</evidence>
<keyword evidence="2" id="KW-1003">Cell membrane</keyword>
<evidence type="ECO:0000256" key="1">
    <source>
        <dbReference type="ARBA" id="ARBA00004651"/>
    </source>
</evidence>
<keyword evidence="7 8" id="KW-0472">Membrane</keyword>
<dbReference type="GO" id="GO:0005886">
    <property type="term" value="C:plasma membrane"/>
    <property type="evidence" value="ECO:0007669"/>
    <property type="project" value="UniProtKB-SubCell"/>
</dbReference>
<feature type="transmembrane region" description="Helical" evidence="8">
    <location>
        <begin position="131"/>
        <end position="151"/>
    </location>
</feature>
<dbReference type="InterPro" id="IPR050297">
    <property type="entry name" value="LipidA_mod_glycosyltrf_83"/>
</dbReference>
<accession>A0A1I6ASV3</accession>
<reference evidence="11" key="1">
    <citation type="submission" date="2016-10" db="EMBL/GenBank/DDBJ databases">
        <authorList>
            <person name="Varghese N."/>
            <person name="Submissions S."/>
        </authorList>
    </citation>
    <scope>NUCLEOTIDE SEQUENCE [LARGE SCALE GENOMIC DNA]</scope>
    <source>
        <strain evidence="11">OR362-8,ATCC BAA-1266,JCM 13504</strain>
    </source>
</reference>
<evidence type="ECO:0000313" key="11">
    <source>
        <dbReference type="Proteomes" id="UP000199029"/>
    </source>
</evidence>
<feature type="transmembrane region" description="Helical" evidence="8">
    <location>
        <begin position="322"/>
        <end position="342"/>
    </location>
</feature>
<dbReference type="GO" id="GO:0009103">
    <property type="term" value="P:lipopolysaccharide biosynthetic process"/>
    <property type="evidence" value="ECO:0007669"/>
    <property type="project" value="UniProtKB-ARBA"/>
</dbReference>
<evidence type="ECO:0000256" key="4">
    <source>
        <dbReference type="ARBA" id="ARBA00022679"/>
    </source>
</evidence>
<comment type="subcellular location">
    <subcellularLocation>
        <location evidence="1">Cell membrane</location>
        <topology evidence="1">Multi-pass membrane protein</topology>
    </subcellularLocation>
</comment>
<keyword evidence="3 10" id="KW-0328">Glycosyltransferase</keyword>
<proteinExistence type="predicted"/>
<keyword evidence="5 8" id="KW-0812">Transmembrane</keyword>
<dbReference type="GO" id="GO:0016763">
    <property type="term" value="F:pentosyltransferase activity"/>
    <property type="evidence" value="ECO:0007669"/>
    <property type="project" value="TreeGrafter"/>
</dbReference>
<evidence type="ECO:0000256" key="7">
    <source>
        <dbReference type="ARBA" id="ARBA00023136"/>
    </source>
</evidence>
<dbReference type="AlphaFoldDB" id="A0A1I6ASV3"/>
<dbReference type="PANTHER" id="PTHR33908">
    <property type="entry name" value="MANNOSYLTRANSFERASE YKCB-RELATED"/>
    <property type="match status" value="1"/>
</dbReference>
<feature type="transmembrane region" description="Helical" evidence="8">
    <location>
        <begin position="88"/>
        <end position="110"/>
    </location>
</feature>
<evidence type="ECO:0000256" key="6">
    <source>
        <dbReference type="ARBA" id="ARBA00022989"/>
    </source>
</evidence>
<dbReference type="InterPro" id="IPR038731">
    <property type="entry name" value="RgtA/B/C-like"/>
</dbReference>
<evidence type="ECO:0000256" key="5">
    <source>
        <dbReference type="ARBA" id="ARBA00022692"/>
    </source>
</evidence>
<evidence type="ECO:0000256" key="2">
    <source>
        <dbReference type="ARBA" id="ARBA00022475"/>
    </source>
</evidence>
<dbReference type="OrthoDB" id="1121601at2"/>
<name>A0A1I6ASV3_HYMAR</name>
<protein>
    <submittedName>
        <fullName evidence="10">Dolichyl-phosphate-mannose-protein mannosyltransferase</fullName>
    </submittedName>
</protein>
<keyword evidence="4 10" id="KW-0808">Transferase</keyword>
<evidence type="ECO:0000256" key="3">
    <source>
        <dbReference type="ARBA" id="ARBA00022676"/>
    </source>
</evidence>
<dbReference type="STRING" id="1227077.SAMN04515668_3857"/>
<feature type="transmembrane region" description="Helical" evidence="8">
    <location>
        <begin position="376"/>
        <end position="394"/>
    </location>
</feature>
<feature type="transmembrane region" description="Helical" evidence="8">
    <location>
        <begin position="349"/>
        <end position="370"/>
    </location>
</feature>
<feature type="transmembrane region" description="Helical" evidence="8">
    <location>
        <begin position="185"/>
        <end position="218"/>
    </location>
</feature>
<organism evidence="10 11">
    <name type="scientific">Hymenobacter arizonensis</name>
    <name type="common">Siccationidurans arizonensis</name>
    <dbReference type="NCBI Taxonomy" id="1227077"/>
    <lineage>
        <taxon>Bacteria</taxon>
        <taxon>Pseudomonadati</taxon>
        <taxon>Bacteroidota</taxon>
        <taxon>Cytophagia</taxon>
        <taxon>Cytophagales</taxon>
        <taxon>Hymenobacteraceae</taxon>
        <taxon>Hymenobacter</taxon>
    </lineage>
</organism>
<gene>
    <name evidence="10" type="ORF">SAMN04515668_3857</name>
</gene>
<feature type="transmembrane region" description="Helical" evidence="8">
    <location>
        <begin position="15"/>
        <end position="36"/>
    </location>
</feature>
<dbReference type="Pfam" id="PF13231">
    <property type="entry name" value="PMT_2"/>
    <property type="match status" value="1"/>
</dbReference>
<evidence type="ECO:0000313" key="10">
    <source>
        <dbReference type="EMBL" id="SFQ71709.1"/>
    </source>
</evidence>
<keyword evidence="6 8" id="KW-1133">Transmembrane helix</keyword>
<feature type="domain" description="Glycosyltransferase RgtA/B/C/D-like" evidence="9">
    <location>
        <begin position="85"/>
        <end position="243"/>
    </location>
</feature>
<dbReference type="PANTHER" id="PTHR33908:SF11">
    <property type="entry name" value="MEMBRANE PROTEIN"/>
    <property type="match status" value="1"/>
</dbReference>
<feature type="transmembrane region" description="Helical" evidence="8">
    <location>
        <begin position="290"/>
        <end position="310"/>
    </location>
</feature>
<dbReference type="EMBL" id="FOXS01000006">
    <property type="protein sequence ID" value="SFQ71709.1"/>
    <property type="molecule type" value="Genomic_DNA"/>
</dbReference>
<evidence type="ECO:0000259" key="9">
    <source>
        <dbReference type="Pfam" id="PF13231"/>
    </source>
</evidence>